<dbReference type="OrthoDB" id="656959at2"/>
<gene>
    <name evidence="1" type="ORF">EQG68_13770</name>
</gene>
<dbReference type="RefSeq" id="WP_129465464.1">
    <property type="nucleotide sequence ID" value="NZ_SBKQ01000016.1"/>
</dbReference>
<sequence>MEVLSIKTWILLKKICCLSTIFFLFIVMNSCNFHGKSEIDLIFEQTKKIEILAYLDRNQWEVEDNPDYFDLKYIENNNIKIKEKYLKNRIILNSLQIDNLKKGLYENCKSFSIFEIAKCYNPRHSIIFYNEKNEIFGYIEICFECNRTKSSTNLNFISECALSQEELFKKFGITYFNE</sequence>
<accession>A0A4V1N3J6</accession>
<dbReference type="AlphaFoldDB" id="A0A4V1N3J6"/>
<protein>
    <submittedName>
        <fullName evidence="1">Uncharacterized protein</fullName>
    </submittedName>
</protein>
<dbReference type="Proteomes" id="UP000289734">
    <property type="component" value="Unassembled WGS sequence"/>
</dbReference>
<evidence type="ECO:0000313" key="1">
    <source>
        <dbReference type="EMBL" id="RXR28896.1"/>
    </source>
</evidence>
<comment type="caution">
    <text evidence="1">The sequence shown here is derived from an EMBL/GenBank/DDBJ whole genome shotgun (WGS) entry which is preliminary data.</text>
</comment>
<keyword evidence="2" id="KW-1185">Reference proteome</keyword>
<name>A0A4V1N3J6_9FLAO</name>
<dbReference type="EMBL" id="SBKQ01000016">
    <property type="protein sequence ID" value="RXR28896.1"/>
    <property type="molecule type" value="Genomic_DNA"/>
</dbReference>
<reference evidence="2" key="1">
    <citation type="submission" date="2019-01" db="EMBL/GenBank/DDBJ databases">
        <title>Cytophagaceae bacterium strain CAR-16.</title>
        <authorList>
            <person name="Chen W.-M."/>
        </authorList>
    </citation>
    <scope>NUCLEOTIDE SEQUENCE [LARGE SCALE GENOMIC DNA]</scope>
    <source>
        <strain evidence="2">ICH-30</strain>
    </source>
</reference>
<organism evidence="1 2">
    <name type="scientific">Flavobacterium piscinae</name>
    <dbReference type="NCBI Taxonomy" id="2506424"/>
    <lineage>
        <taxon>Bacteria</taxon>
        <taxon>Pseudomonadati</taxon>
        <taxon>Bacteroidota</taxon>
        <taxon>Flavobacteriia</taxon>
        <taxon>Flavobacteriales</taxon>
        <taxon>Flavobacteriaceae</taxon>
        <taxon>Flavobacterium</taxon>
    </lineage>
</organism>
<evidence type="ECO:0000313" key="2">
    <source>
        <dbReference type="Proteomes" id="UP000289734"/>
    </source>
</evidence>
<proteinExistence type="predicted"/>